<sequence>MSHPRPTPCTPLPGLRSNMPIHTAPDSSQWVNIGDQWVPHDAQLNLQLMEVDSPVSSQNPYPLTQPPVHEQRNQEQFHFSFRPASTSAGLSIRPSSSHVPNTVIDPHLLPLPNNCDDDDLRGINIAGQIIVPSIVKSRWRTSSKAWRAPLF</sequence>
<protein>
    <submittedName>
        <fullName evidence="2">Uncharacterized protein</fullName>
    </submittedName>
</protein>
<evidence type="ECO:0000313" key="3">
    <source>
        <dbReference type="Proteomes" id="UP000620124"/>
    </source>
</evidence>
<name>A0A8H6Z7E1_9AGAR</name>
<feature type="region of interest" description="Disordered" evidence="1">
    <location>
        <begin position="1"/>
        <end position="23"/>
    </location>
</feature>
<proteinExistence type="predicted"/>
<feature type="compositionally biased region" description="Pro residues" evidence="1">
    <location>
        <begin position="1"/>
        <end position="11"/>
    </location>
</feature>
<accession>A0A8H6Z7E1</accession>
<evidence type="ECO:0000313" key="2">
    <source>
        <dbReference type="EMBL" id="KAF7372242.1"/>
    </source>
</evidence>
<evidence type="ECO:0000256" key="1">
    <source>
        <dbReference type="SAM" id="MobiDB-lite"/>
    </source>
</evidence>
<gene>
    <name evidence="2" type="ORF">MVEN_00083700</name>
</gene>
<reference evidence="2" key="1">
    <citation type="submission" date="2020-05" db="EMBL/GenBank/DDBJ databases">
        <title>Mycena genomes resolve the evolution of fungal bioluminescence.</title>
        <authorList>
            <person name="Tsai I.J."/>
        </authorList>
    </citation>
    <scope>NUCLEOTIDE SEQUENCE</scope>
    <source>
        <strain evidence="2">CCC161011</strain>
    </source>
</reference>
<dbReference type="AlphaFoldDB" id="A0A8H6Z7E1"/>
<comment type="caution">
    <text evidence="2">The sequence shown here is derived from an EMBL/GenBank/DDBJ whole genome shotgun (WGS) entry which is preliminary data.</text>
</comment>
<organism evidence="2 3">
    <name type="scientific">Mycena venus</name>
    <dbReference type="NCBI Taxonomy" id="2733690"/>
    <lineage>
        <taxon>Eukaryota</taxon>
        <taxon>Fungi</taxon>
        <taxon>Dikarya</taxon>
        <taxon>Basidiomycota</taxon>
        <taxon>Agaricomycotina</taxon>
        <taxon>Agaricomycetes</taxon>
        <taxon>Agaricomycetidae</taxon>
        <taxon>Agaricales</taxon>
        <taxon>Marasmiineae</taxon>
        <taxon>Mycenaceae</taxon>
        <taxon>Mycena</taxon>
    </lineage>
</organism>
<keyword evidence="3" id="KW-1185">Reference proteome</keyword>
<dbReference type="Proteomes" id="UP000620124">
    <property type="component" value="Unassembled WGS sequence"/>
</dbReference>
<dbReference type="EMBL" id="JACAZI010000001">
    <property type="protein sequence ID" value="KAF7372242.1"/>
    <property type="molecule type" value="Genomic_DNA"/>
</dbReference>